<keyword evidence="4" id="KW-0813">Transport</keyword>
<keyword evidence="7 10" id="KW-1133">Transmembrane helix</keyword>
<evidence type="ECO:0000256" key="2">
    <source>
        <dbReference type="ARBA" id="ARBA00008417"/>
    </source>
</evidence>
<evidence type="ECO:0000256" key="9">
    <source>
        <dbReference type="ARBA" id="ARBA00023251"/>
    </source>
</evidence>
<dbReference type="Pfam" id="PF01554">
    <property type="entry name" value="MatE"/>
    <property type="match status" value="2"/>
</dbReference>
<accession>A0A1Y1RSZ4</accession>
<evidence type="ECO:0000256" key="8">
    <source>
        <dbReference type="ARBA" id="ARBA00023136"/>
    </source>
</evidence>
<keyword evidence="6 10" id="KW-0812">Transmembrane</keyword>
<dbReference type="NCBIfam" id="TIGR00797">
    <property type="entry name" value="matE"/>
    <property type="match status" value="1"/>
</dbReference>
<keyword evidence="9" id="KW-0046">Antibiotic resistance</keyword>
<dbReference type="RefSeq" id="WP_083053021.1">
    <property type="nucleotide sequence ID" value="NZ_MWQY01000036.1"/>
</dbReference>
<protein>
    <recommendedName>
        <fullName evidence="3">Multidrug export protein MepA</fullName>
    </recommendedName>
</protein>
<feature type="transmembrane region" description="Helical" evidence="10">
    <location>
        <begin position="321"/>
        <end position="343"/>
    </location>
</feature>
<keyword evidence="12" id="KW-1185">Reference proteome</keyword>
<dbReference type="InterPro" id="IPR051327">
    <property type="entry name" value="MATE_MepA_subfamily"/>
</dbReference>
<comment type="subcellular location">
    <subcellularLocation>
        <location evidence="1">Cell membrane</location>
        <topology evidence="1">Multi-pass membrane protein</topology>
    </subcellularLocation>
</comment>
<proteinExistence type="inferred from homology"/>
<organism evidence="11 12">
    <name type="scientific">Marispirochaeta aestuarii</name>
    <dbReference type="NCBI Taxonomy" id="1963862"/>
    <lineage>
        <taxon>Bacteria</taxon>
        <taxon>Pseudomonadati</taxon>
        <taxon>Spirochaetota</taxon>
        <taxon>Spirochaetia</taxon>
        <taxon>Spirochaetales</taxon>
        <taxon>Spirochaetaceae</taxon>
        <taxon>Marispirochaeta</taxon>
    </lineage>
</organism>
<comment type="caution">
    <text evidence="11">The sequence shown here is derived from an EMBL/GenBank/DDBJ whole genome shotgun (WGS) entry which is preliminary data.</text>
</comment>
<dbReference type="STRING" id="1963862.B4O97_18580"/>
<feature type="transmembrane region" description="Helical" evidence="10">
    <location>
        <begin position="21"/>
        <end position="39"/>
    </location>
</feature>
<dbReference type="PANTHER" id="PTHR43823:SF3">
    <property type="entry name" value="MULTIDRUG EXPORT PROTEIN MEPA"/>
    <property type="match status" value="1"/>
</dbReference>
<reference evidence="11 12" key="1">
    <citation type="submission" date="2017-03" db="EMBL/GenBank/DDBJ databases">
        <title>Draft Genome sequence of Marispirochaeta sp. strain JC444.</title>
        <authorList>
            <person name="Shivani Y."/>
            <person name="Subhash Y."/>
            <person name="Sasikala C."/>
            <person name="Ramana C."/>
        </authorList>
    </citation>
    <scope>NUCLEOTIDE SEQUENCE [LARGE SCALE GENOMIC DNA]</scope>
    <source>
        <strain evidence="11 12">JC444</strain>
    </source>
</reference>
<evidence type="ECO:0000313" key="12">
    <source>
        <dbReference type="Proteomes" id="UP000192343"/>
    </source>
</evidence>
<keyword evidence="8 10" id="KW-0472">Membrane</keyword>
<feature type="transmembrane region" description="Helical" evidence="10">
    <location>
        <begin position="139"/>
        <end position="159"/>
    </location>
</feature>
<feature type="transmembrane region" description="Helical" evidence="10">
    <location>
        <begin position="197"/>
        <end position="217"/>
    </location>
</feature>
<dbReference type="OrthoDB" id="9811110at2"/>
<feature type="transmembrane region" description="Helical" evidence="10">
    <location>
        <begin position="391"/>
        <end position="413"/>
    </location>
</feature>
<dbReference type="InterPro" id="IPR002528">
    <property type="entry name" value="MATE_fam"/>
</dbReference>
<dbReference type="Proteomes" id="UP000192343">
    <property type="component" value="Unassembled WGS sequence"/>
</dbReference>
<name>A0A1Y1RSZ4_9SPIO</name>
<evidence type="ECO:0000256" key="3">
    <source>
        <dbReference type="ARBA" id="ARBA00022106"/>
    </source>
</evidence>
<dbReference type="InterPro" id="IPR048279">
    <property type="entry name" value="MdtK-like"/>
</dbReference>
<dbReference type="GO" id="GO:0005886">
    <property type="term" value="C:plasma membrane"/>
    <property type="evidence" value="ECO:0007669"/>
    <property type="project" value="UniProtKB-SubCell"/>
</dbReference>
<evidence type="ECO:0000256" key="4">
    <source>
        <dbReference type="ARBA" id="ARBA00022448"/>
    </source>
</evidence>
<feature type="transmembrane region" description="Helical" evidence="10">
    <location>
        <begin position="51"/>
        <end position="78"/>
    </location>
</feature>
<dbReference type="PIRSF" id="PIRSF006603">
    <property type="entry name" value="DinF"/>
    <property type="match status" value="1"/>
</dbReference>
<evidence type="ECO:0000256" key="6">
    <source>
        <dbReference type="ARBA" id="ARBA00022692"/>
    </source>
</evidence>
<gene>
    <name evidence="11" type="ORF">B4O97_18580</name>
</gene>
<evidence type="ECO:0000313" key="11">
    <source>
        <dbReference type="EMBL" id="ORC29918.1"/>
    </source>
</evidence>
<evidence type="ECO:0000256" key="10">
    <source>
        <dbReference type="SAM" id="Phobius"/>
    </source>
</evidence>
<dbReference type="AlphaFoldDB" id="A0A1Y1RSZ4"/>
<feature type="transmembrane region" description="Helical" evidence="10">
    <location>
        <begin position="99"/>
        <end position="119"/>
    </location>
</feature>
<comment type="similarity">
    <text evidence="2">Belongs to the multi antimicrobial extrusion (MATE) (TC 2.A.66.1) family. MepA subfamily.</text>
</comment>
<evidence type="ECO:0000256" key="1">
    <source>
        <dbReference type="ARBA" id="ARBA00004651"/>
    </source>
</evidence>
<dbReference type="GO" id="GO:0015297">
    <property type="term" value="F:antiporter activity"/>
    <property type="evidence" value="ECO:0007669"/>
    <property type="project" value="InterPro"/>
</dbReference>
<evidence type="ECO:0000256" key="7">
    <source>
        <dbReference type="ARBA" id="ARBA00022989"/>
    </source>
</evidence>
<evidence type="ECO:0000256" key="5">
    <source>
        <dbReference type="ARBA" id="ARBA00022475"/>
    </source>
</evidence>
<feature type="transmembrane region" description="Helical" evidence="10">
    <location>
        <begin position="419"/>
        <end position="439"/>
    </location>
</feature>
<feature type="transmembrane region" description="Helical" evidence="10">
    <location>
        <begin position="363"/>
        <end position="384"/>
    </location>
</feature>
<sequence>MDKTQRIELLRSGEIGTALRTLAIPAATAMMVNAIYNVVDTAFIGMLNDTAAIGAAAILFPIFMLIGAIGLTFGMGSASLISRQLGEQNVEGAISTASTAFYSTLIIGVTFAIFGNIYIEEILILFGATDTILDRAVLYGRIIIGGSFFQILNMCMNNLLRAEGAARYSSIALITGGVLNIIFDPVFMFVLDFGLAGAALATISAQMVSTLYLLYYFLSDRGVLKIRLRDFSPRLGLYRDIMTIGLPTFFRQVLTSIAMGMFNNAAAAYGDPAVAAIGIVMRVVSLLMMAIFGIGQGLQPLAGYNFGARQFSRVIDATKKALTWSTVFAGCMAAAFFVFARWIVLAFSQDPEVVTLGVQAFRFLSTTMIFVGSQVVFSTLFQALGKGRQAGILAVARQGIFFIPLVLILPGLWGLNGVFLAQPAADILAFIVTAVLAAVEMAELKKMRETREVKE</sequence>
<dbReference type="PANTHER" id="PTHR43823">
    <property type="entry name" value="SPORULATION PROTEIN YKVU"/>
    <property type="match status" value="1"/>
</dbReference>
<keyword evidence="5" id="KW-1003">Cell membrane</keyword>
<dbReference type="CDD" id="cd13143">
    <property type="entry name" value="MATE_MepA_like"/>
    <property type="match status" value="1"/>
</dbReference>
<dbReference type="GO" id="GO:0042910">
    <property type="term" value="F:xenobiotic transmembrane transporter activity"/>
    <property type="evidence" value="ECO:0007669"/>
    <property type="project" value="InterPro"/>
</dbReference>
<dbReference type="GO" id="GO:0046677">
    <property type="term" value="P:response to antibiotic"/>
    <property type="evidence" value="ECO:0007669"/>
    <property type="project" value="UniProtKB-KW"/>
</dbReference>
<feature type="transmembrane region" description="Helical" evidence="10">
    <location>
        <begin position="171"/>
        <end position="191"/>
    </location>
</feature>
<dbReference type="InterPro" id="IPR045070">
    <property type="entry name" value="MATE_MepA-like"/>
</dbReference>
<dbReference type="EMBL" id="MWQY01000036">
    <property type="protein sequence ID" value="ORC29918.1"/>
    <property type="molecule type" value="Genomic_DNA"/>
</dbReference>